<gene>
    <name evidence="2" type="ORF">TBRA_LOCUS10583</name>
</gene>
<dbReference type="EMBL" id="CADCXV010000928">
    <property type="protein sequence ID" value="CAB0038816.1"/>
    <property type="molecule type" value="Genomic_DNA"/>
</dbReference>
<reference evidence="2 3" key="1">
    <citation type="submission" date="2020-02" db="EMBL/GenBank/DDBJ databases">
        <authorList>
            <person name="Ferguson B K."/>
        </authorList>
    </citation>
    <scope>NUCLEOTIDE SEQUENCE [LARGE SCALE GENOMIC DNA]</scope>
</reference>
<keyword evidence="1" id="KW-0472">Membrane</keyword>
<dbReference type="AlphaFoldDB" id="A0A6H5IMU4"/>
<feature type="transmembrane region" description="Helical" evidence="1">
    <location>
        <begin position="15"/>
        <end position="37"/>
    </location>
</feature>
<proteinExistence type="predicted"/>
<keyword evidence="1" id="KW-0812">Transmembrane</keyword>
<protein>
    <submittedName>
        <fullName evidence="2">Uncharacterized protein</fullName>
    </submittedName>
</protein>
<feature type="transmembrane region" description="Helical" evidence="1">
    <location>
        <begin position="217"/>
        <end position="236"/>
    </location>
</feature>
<dbReference type="Proteomes" id="UP000479190">
    <property type="component" value="Unassembled WGS sequence"/>
</dbReference>
<accession>A0A6H5IMU4</accession>
<keyword evidence="3" id="KW-1185">Reference proteome</keyword>
<evidence type="ECO:0000313" key="3">
    <source>
        <dbReference type="Proteomes" id="UP000479190"/>
    </source>
</evidence>
<evidence type="ECO:0000256" key="1">
    <source>
        <dbReference type="SAM" id="Phobius"/>
    </source>
</evidence>
<sequence length="296" mass="33367">MGLGWELFIGFWEGIAYAGCIFTFKLVCVPVITEILLTLQEYGWFGREAQLEFVRTQDAREQAALRREAERRARMRRMWKLWGHLMGYPELTDDESDIEFTDSSSNSDSDSNSENDYIYFDERGNPIRADQRGDSRRRATTILAPCELRTYQSSTRASSQADSRLSIVTAMYSVRERKWPKCAAAAAVARLSLDGGELLYVRYTYTCNIHKQGRRRVLFGCLRAAAAVAVTGVLSVTHPPRLRAAAASSCSSARAKKDMWWCGRPRLYRATLSTRCSAVPLVDHLAECPSSTCATK</sequence>
<organism evidence="2 3">
    <name type="scientific">Trichogramma brassicae</name>
    <dbReference type="NCBI Taxonomy" id="86971"/>
    <lineage>
        <taxon>Eukaryota</taxon>
        <taxon>Metazoa</taxon>
        <taxon>Ecdysozoa</taxon>
        <taxon>Arthropoda</taxon>
        <taxon>Hexapoda</taxon>
        <taxon>Insecta</taxon>
        <taxon>Pterygota</taxon>
        <taxon>Neoptera</taxon>
        <taxon>Endopterygota</taxon>
        <taxon>Hymenoptera</taxon>
        <taxon>Apocrita</taxon>
        <taxon>Proctotrupomorpha</taxon>
        <taxon>Chalcidoidea</taxon>
        <taxon>Trichogrammatidae</taxon>
        <taxon>Trichogramma</taxon>
    </lineage>
</organism>
<keyword evidence="1" id="KW-1133">Transmembrane helix</keyword>
<evidence type="ECO:0000313" key="2">
    <source>
        <dbReference type="EMBL" id="CAB0038816.1"/>
    </source>
</evidence>
<name>A0A6H5IMU4_9HYME</name>